<comment type="caution">
    <text evidence="3">The sequence shown here is derived from an EMBL/GenBank/DDBJ whole genome shotgun (WGS) entry which is preliminary data.</text>
</comment>
<name>A0A0C1R1Z0_9CYAN</name>
<proteinExistence type="predicted"/>
<dbReference type="GO" id="GO:0046872">
    <property type="term" value="F:metal ion binding"/>
    <property type="evidence" value="ECO:0007669"/>
    <property type="project" value="InterPro"/>
</dbReference>
<dbReference type="AlphaFoldDB" id="A0A0C1R1Z0"/>
<dbReference type="RefSeq" id="WP_038081072.1">
    <property type="nucleotide sequence ID" value="NZ_JHEG04000001.1"/>
</dbReference>
<sequence length="390" mass="44058">MSTNILLTGGRAPVTLDLARLLSVAGYKVFVADSIKHHLCTASRAVIKNFLVPPPRLDPKGYIDALLKIIQQEKIGFLIPTCEEIFYISNQISQLTPYCQVFSEQLEKLNRLHNKWQFINRVQQLGLTAPQTWIVNSHKDLLDILDLPIPNNIVLKPVYSRFASHVHILSKPVSKIPSLEINSNKAWVAQEFISGKHYCTYSIAHQGKVVAHAVYPTLFTAGKGSCIYFESIEHGRLLEWVKTFVEAEEFTGQIAFDFIEADDGTLYPLECNPRAISAIHLFEASDGLERAFFNNTNIIIQPKVGQRSAIAMAMIVYGLPSAIRSGSLGRWLEIFMRTKDVVFRLSDPLPFFHLWIVLFQFIHMSRRSGLTLQQASTQDIEWDGEEIGST</sequence>
<dbReference type="STRING" id="1479485.DA73_0214155"/>
<dbReference type="Gene3D" id="3.30.470.20">
    <property type="entry name" value="ATP-grasp fold, B domain"/>
    <property type="match status" value="1"/>
</dbReference>
<dbReference type="NCBIfam" id="NF005315">
    <property type="entry name" value="PRK06849.1"/>
    <property type="match status" value="1"/>
</dbReference>
<dbReference type="InterPro" id="IPR003806">
    <property type="entry name" value="ATP-grasp_PylC-type"/>
</dbReference>
<dbReference type="EMBL" id="JHEG04000001">
    <property type="protein sequence ID" value="KAF3887518.1"/>
    <property type="molecule type" value="Genomic_DNA"/>
</dbReference>
<accession>A0A0C1R1Z0</accession>
<evidence type="ECO:0000259" key="1">
    <source>
        <dbReference type="Pfam" id="PF02655"/>
    </source>
</evidence>
<evidence type="ECO:0000313" key="3">
    <source>
        <dbReference type="EMBL" id="KIE11649.1"/>
    </source>
</evidence>
<protein>
    <submittedName>
        <fullName evidence="2">ATP-grasp domain-containing protein</fullName>
    </submittedName>
</protein>
<dbReference type="Gene3D" id="3.40.50.20">
    <property type="match status" value="1"/>
</dbReference>
<keyword evidence="4" id="KW-1185">Reference proteome</keyword>
<reference evidence="2" key="2">
    <citation type="submission" date="2019-11" db="EMBL/GenBank/DDBJ databases">
        <title>Improved Assembly of Tolypothrix boutellei genome.</title>
        <authorList>
            <person name="Sarangi A.N."/>
            <person name="Mukherjee M."/>
            <person name="Ghosh S."/>
            <person name="Singh D."/>
            <person name="Das A."/>
            <person name="Kant S."/>
            <person name="Prusty A."/>
            <person name="Tripathy S."/>
        </authorList>
    </citation>
    <scope>NUCLEOTIDE SEQUENCE</scope>
    <source>
        <strain evidence="2">VB521301</strain>
    </source>
</reference>
<dbReference type="EMBL" id="JHEG02000043">
    <property type="protein sequence ID" value="KIE11649.1"/>
    <property type="molecule type" value="Genomic_DNA"/>
</dbReference>
<dbReference type="Proteomes" id="UP000029738">
    <property type="component" value="Unassembled WGS sequence"/>
</dbReference>
<organism evidence="3">
    <name type="scientific">Tolypothrix bouteillei VB521301</name>
    <dbReference type="NCBI Taxonomy" id="1479485"/>
    <lineage>
        <taxon>Bacteria</taxon>
        <taxon>Bacillati</taxon>
        <taxon>Cyanobacteriota</taxon>
        <taxon>Cyanophyceae</taxon>
        <taxon>Nostocales</taxon>
        <taxon>Tolypothrichaceae</taxon>
        <taxon>Tolypothrix</taxon>
    </lineage>
</organism>
<dbReference type="Pfam" id="PF02655">
    <property type="entry name" value="ATP-grasp_3"/>
    <property type="match status" value="1"/>
</dbReference>
<reference evidence="3" key="1">
    <citation type="journal article" date="2015" name="Genome Announc.">
        <title>Draft Genome Sequence of Tolypothrix boutellei Strain VB521301.</title>
        <authorList>
            <person name="Chandrababunaidu M.M."/>
            <person name="Singh D."/>
            <person name="Sen D."/>
            <person name="Bhan S."/>
            <person name="Das S."/>
            <person name="Gupta A."/>
            <person name="Adhikary S.P."/>
            <person name="Tripathy S."/>
        </authorList>
    </citation>
    <scope>NUCLEOTIDE SEQUENCE</scope>
    <source>
        <strain evidence="3">VB521301</strain>
    </source>
</reference>
<evidence type="ECO:0000313" key="2">
    <source>
        <dbReference type="EMBL" id="KAF3887518.1"/>
    </source>
</evidence>
<feature type="domain" description="ATP-grasp fold PylC-type" evidence="1">
    <location>
        <begin position="113"/>
        <end position="275"/>
    </location>
</feature>
<gene>
    <name evidence="3" type="ORF">DA73_0214155</name>
    <name evidence="2" type="ORF">DA73_0400020025</name>
</gene>
<evidence type="ECO:0000313" key="4">
    <source>
        <dbReference type="Proteomes" id="UP000029738"/>
    </source>
</evidence>
<dbReference type="OrthoDB" id="40611at2"/>
<dbReference type="SUPFAM" id="SSF56059">
    <property type="entry name" value="Glutathione synthetase ATP-binding domain-like"/>
    <property type="match status" value="1"/>
</dbReference>
<dbReference type="GO" id="GO:0005524">
    <property type="term" value="F:ATP binding"/>
    <property type="evidence" value="ECO:0007669"/>
    <property type="project" value="InterPro"/>
</dbReference>